<dbReference type="GO" id="GO:0003824">
    <property type="term" value="F:catalytic activity"/>
    <property type="evidence" value="ECO:0007669"/>
    <property type="project" value="UniProtKB-KW"/>
</dbReference>
<evidence type="ECO:0000256" key="1">
    <source>
        <dbReference type="SAM" id="MobiDB-lite"/>
    </source>
</evidence>
<dbReference type="Proteomes" id="UP001187531">
    <property type="component" value="Unassembled WGS sequence"/>
</dbReference>
<feature type="compositionally biased region" description="Polar residues" evidence="1">
    <location>
        <begin position="432"/>
        <end position="453"/>
    </location>
</feature>
<feature type="region of interest" description="Disordered" evidence="1">
    <location>
        <begin position="427"/>
        <end position="515"/>
    </location>
</feature>
<keyword evidence="4" id="KW-1185">Reference proteome</keyword>
<dbReference type="PANTHER" id="PTHR37984:SF5">
    <property type="entry name" value="PROTEIN NYNRIN-LIKE"/>
    <property type="match status" value="1"/>
</dbReference>
<dbReference type="InterPro" id="IPR000477">
    <property type="entry name" value="RT_dom"/>
</dbReference>
<evidence type="ECO:0000313" key="3">
    <source>
        <dbReference type="EMBL" id="KAK2710346.1"/>
    </source>
</evidence>
<sequence length="529" mass="59485">MCLYCCSILLRLLGFKSSKNMNLVKLVLNIDALDDSKSTPDLEPLLEQYKELFSGIGKIQGKCKIHLKEGVVPTAYHARKVPIAMREKLKQELNRLESLRIIEKVEDPTEWVNSMVLVEKKDGGVRLCIDLVDLNKAIKRPHYPIPTFKDAISDLSGAKYFSKLDATSGYWSLVLSKSASDLTTFNTIYGRYRWRRYPFGLISAQDEFQRKMEEIFQGLKGLKILVDDLLIYGATREEHNRRLTEVLERARQKGVKFNRSKCQIAVQSVCYFGHIISNAGIKPDPEKLRAINEMPTPKSKKELQTFLGMLNFLSRYIPNLETQNQPLRDRIKADEFEWKELHTTCLNQLKESIVTNLAFFDSSSPTLELEVDASKHGLGAQISANGKIFAYASRSLSKSGQELLTARKGTLCHSLWLPALPPLPIRKESTSHHGSSTTQIYTNQTPPYSTTKDSTPDDVHTASARLSVQPGSPVERPAWQPPSPEHNGNTVNVPTSAVTQPQTKPVPDRGGVTQTRSGRTIIKPTRLNL</sequence>
<dbReference type="InterPro" id="IPR043128">
    <property type="entry name" value="Rev_trsase/Diguanyl_cyclase"/>
</dbReference>
<accession>A0AA88HMF3</accession>
<proteinExistence type="predicted"/>
<dbReference type="GO" id="GO:0071897">
    <property type="term" value="P:DNA biosynthetic process"/>
    <property type="evidence" value="ECO:0007669"/>
    <property type="project" value="UniProtKB-ARBA"/>
</dbReference>
<dbReference type="Gene3D" id="3.30.70.270">
    <property type="match status" value="2"/>
</dbReference>
<feature type="domain" description="Reverse transcriptase" evidence="2">
    <location>
        <begin position="99"/>
        <end position="276"/>
    </location>
</feature>
<protein>
    <recommendedName>
        <fullName evidence="2">Reverse transcriptase domain-containing protein</fullName>
    </recommendedName>
</protein>
<dbReference type="Pfam" id="PF00078">
    <property type="entry name" value="RVT_1"/>
    <property type="match status" value="1"/>
</dbReference>
<dbReference type="InterPro" id="IPR050951">
    <property type="entry name" value="Retrovirus_Pol_polyprotein"/>
</dbReference>
<reference evidence="3" key="1">
    <citation type="submission" date="2023-07" db="EMBL/GenBank/DDBJ databases">
        <title>Chromosome-level genome assembly of Artemia franciscana.</title>
        <authorList>
            <person name="Jo E."/>
        </authorList>
    </citation>
    <scope>NUCLEOTIDE SEQUENCE</scope>
    <source>
        <tissue evidence="3">Whole body</tissue>
    </source>
</reference>
<dbReference type="SUPFAM" id="SSF56672">
    <property type="entry name" value="DNA/RNA polymerases"/>
    <property type="match status" value="1"/>
</dbReference>
<dbReference type="Gene3D" id="3.10.10.10">
    <property type="entry name" value="HIV Type 1 Reverse Transcriptase, subunit A, domain 1"/>
    <property type="match status" value="1"/>
</dbReference>
<comment type="caution">
    <text evidence="3">The sequence shown here is derived from an EMBL/GenBank/DDBJ whole genome shotgun (WGS) entry which is preliminary data.</text>
</comment>
<evidence type="ECO:0000313" key="4">
    <source>
        <dbReference type="Proteomes" id="UP001187531"/>
    </source>
</evidence>
<dbReference type="FunFam" id="3.30.70.270:FF:000063">
    <property type="entry name" value="Zinc knuckle domaincontaining protein"/>
    <property type="match status" value="1"/>
</dbReference>
<dbReference type="AlphaFoldDB" id="A0AA88HMF3"/>
<evidence type="ECO:0000259" key="2">
    <source>
        <dbReference type="PROSITE" id="PS50878"/>
    </source>
</evidence>
<dbReference type="EMBL" id="JAVRJZ010000017">
    <property type="protein sequence ID" value="KAK2710346.1"/>
    <property type="molecule type" value="Genomic_DNA"/>
</dbReference>
<feature type="compositionally biased region" description="Polar residues" evidence="1">
    <location>
        <begin position="486"/>
        <end position="503"/>
    </location>
</feature>
<gene>
    <name evidence="3" type="ORF">QYM36_013861</name>
</gene>
<dbReference type="CDD" id="cd01647">
    <property type="entry name" value="RT_LTR"/>
    <property type="match status" value="1"/>
</dbReference>
<name>A0AA88HMF3_ARTSF</name>
<dbReference type="InterPro" id="IPR043502">
    <property type="entry name" value="DNA/RNA_pol_sf"/>
</dbReference>
<dbReference type="PANTHER" id="PTHR37984">
    <property type="entry name" value="PROTEIN CBG26694"/>
    <property type="match status" value="1"/>
</dbReference>
<dbReference type="PROSITE" id="PS50878">
    <property type="entry name" value="RT_POL"/>
    <property type="match status" value="1"/>
</dbReference>
<organism evidence="3 4">
    <name type="scientific">Artemia franciscana</name>
    <name type="common">Brine shrimp</name>
    <name type="synonym">Artemia sanfranciscana</name>
    <dbReference type="NCBI Taxonomy" id="6661"/>
    <lineage>
        <taxon>Eukaryota</taxon>
        <taxon>Metazoa</taxon>
        <taxon>Ecdysozoa</taxon>
        <taxon>Arthropoda</taxon>
        <taxon>Crustacea</taxon>
        <taxon>Branchiopoda</taxon>
        <taxon>Anostraca</taxon>
        <taxon>Artemiidae</taxon>
        <taxon>Artemia</taxon>
    </lineage>
</organism>